<dbReference type="InParanoid" id="A0A669DDC9"/>
<dbReference type="SUPFAM" id="SSF47353">
    <property type="entry name" value="Retrovirus capsid dimerization domain-like"/>
    <property type="match status" value="1"/>
</dbReference>
<proteinExistence type="predicted"/>
<dbReference type="InterPro" id="IPR036875">
    <property type="entry name" value="Znf_CCHC_sf"/>
</dbReference>
<evidence type="ECO:0000256" key="9">
    <source>
        <dbReference type="SAM" id="MobiDB-lite"/>
    </source>
</evidence>
<dbReference type="PANTHER" id="PTHR46888:SF13">
    <property type="entry name" value="RIBONUCLEASE H"/>
    <property type="match status" value="1"/>
</dbReference>
<keyword evidence="7" id="KW-0863">Zinc-finger</keyword>
<dbReference type="GO" id="GO:0004519">
    <property type="term" value="F:endonuclease activity"/>
    <property type="evidence" value="ECO:0007669"/>
    <property type="project" value="UniProtKB-KW"/>
</dbReference>
<keyword evidence="1" id="KW-0808">Transferase</keyword>
<keyword evidence="3" id="KW-0540">Nuclease</keyword>
<evidence type="ECO:0000313" key="11">
    <source>
        <dbReference type="Ensembl" id="ENSONIP00000056325.1"/>
    </source>
</evidence>
<evidence type="ECO:0000256" key="2">
    <source>
        <dbReference type="ARBA" id="ARBA00022695"/>
    </source>
</evidence>
<keyword evidence="4" id="KW-0255">Endonuclease</keyword>
<reference evidence="11" key="3">
    <citation type="submission" date="2025-09" db="UniProtKB">
        <authorList>
            <consortium name="Ensembl"/>
        </authorList>
    </citation>
    <scope>IDENTIFICATION</scope>
</reference>
<dbReference type="Gene3D" id="4.10.60.10">
    <property type="entry name" value="Zinc finger, CCHC-type"/>
    <property type="match status" value="1"/>
</dbReference>
<dbReference type="OMA" id="NRECFYC"/>
<dbReference type="GO" id="GO:0003676">
    <property type="term" value="F:nucleic acid binding"/>
    <property type="evidence" value="ECO:0007669"/>
    <property type="project" value="InterPro"/>
</dbReference>
<reference evidence="11" key="2">
    <citation type="submission" date="2025-08" db="UniProtKB">
        <authorList>
            <consortium name="Ensembl"/>
        </authorList>
    </citation>
    <scope>IDENTIFICATION</scope>
</reference>
<keyword evidence="12" id="KW-1185">Reference proteome</keyword>
<feature type="coiled-coil region" evidence="8">
    <location>
        <begin position="126"/>
        <end position="160"/>
    </location>
</feature>
<evidence type="ECO:0000256" key="4">
    <source>
        <dbReference type="ARBA" id="ARBA00022759"/>
    </source>
</evidence>
<feature type="region of interest" description="Disordered" evidence="9">
    <location>
        <begin position="80"/>
        <end position="117"/>
    </location>
</feature>
<feature type="domain" description="CCHC-type" evidence="10">
    <location>
        <begin position="388"/>
        <end position="401"/>
    </location>
</feature>
<protein>
    <recommendedName>
        <fullName evidence="10">CCHC-type domain-containing protein</fullName>
    </recommendedName>
</protein>
<dbReference type="GO" id="GO:0016787">
    <property type="term" value="F:hydrolase activity"/>
    <property type="evidence" value="ECO:0007669"/>
    <property type="project" value="UniProtKB-KW"/>
</dbReference>
<evidence type="ECO:0000256" key="5">
    <source>
        <dbReference type="ARBA" id="ARBA00022801"/>
    </source>
</evidence>
<dbReference type="Proteomes" id="UP000005207">
    <property type="component" value="Linkage group LG14"/>
</dbReference>
<dbReference type="InterPro" id="IPR038269">
    <property type="entry name" value="SCAN_sf"/>
</dbReference>
<feature type="region of interest" description="Disordered" evidence="9">
    <location>
        <begin position="603"/>
        <end position="629"/>
    </location>
</feature>
<keyword evidence="8" id="KW-0175">Coiled coil</keyword>
<dbReference type="CDD" id="cd09274">
    <property type="entry name" value="RNase_HI_RT_Ty3"/>
    <property type="match status" value="1"/>
</dbReference>
<dbReference type="GeneTree" id="ENSGT00940000165751"/>
<dbReference type="InterPro" id="IPR041373">
    <property type="entry name" value="RT_RNaseH"/>
</dbReference>
<organism evidence="11 12">
    <name type="scientific">Oreochromis niloticus</name>
    <name type="common">Nile tilapia</name>
    <name type="synonym">Tilapia nilotica</name>
    <dbReference type="NCBI Taxonomy" id="8128"/>
    <lineage>
        <taxon>Eukaryota</taxon>
        <taxon>Metazoa</taxon>
        <taxon>Chordata</taxon>
        <taxon>Craniata</taxon>
        <taxon>Vertebrata</taxon>
        <taxon>Euteleostomi</taxon>
        <taxon>Actinopterygii</taxon>
        <taxon>Neopterygii</taxon>
        <taxon>Teleostei</taxon>
        <taxon>Neoteleostei</taxon>
        <taxon>Acanthomorphata</taxon>
        <taxon>Ovalentaria</taxon>
        <taxon>Cichlomorphae</taxon>
        <taxon>Cichliformes</taxon>
        <taxon>Cichlidae</taxon>
        <taxon>African cichlids</taxon>
        <taxon>Pseudocrenilabrinae</taxon>
        <taxon>Oreochromini</taxon>
        <taxon>Oreochromis</taxon>
    </lineage>
</organism>
<dbReference type="SUPFAM" id="SSF57756">
    <property type="entry name" value="Retrovirus zinc finger-like domains"/>
    <property type="match status" value="1"/>
</dbReference>
<dbReference type="PANTHER" id="PTHR46888">
    <property type="entry name" value="ZINC KNUCKLE DOMAINCONTAINING PROTEIN-RELATED"/>
    <property type="match status" value="1"/>
</dbReference>
<dbReference type="FunFam" id="3.10.20.370:FF:000001">
    <property type="entry name" value="Retrovirus-related Pol polyprotein from transposon 17.6-like protein"/>
    <property type="match status" value="1"/>
</dbReference>
<dbReference type="Ensembl" id="ENSONIT00000049431.1">
    <property type="protein sequence ID" value="ENSONIP00000056325.1"/>
    <property type="gene ID" value="ENSONIG00000030611.1"/>
</dbReference>
<dbReference type="Gene3D" id="1.10.4020.10">
    <property type="entry name" value="DNA breaking-rejoining enzymes"/>
    <property type="match status" value="1"/>
</dbReference>
<dbReference type="GO" id="GO:0008270">
    <property type="term" value="F:zinc ion binding"/>
    <property type="evidence" value="ECO:0007669"/>
    <property type="project" value="UniProtKB-KW"/>
</dbReference>
<sequence>MSAAFCLQHFIDAPSIEIINSCRKNDLLQIVDHFQLQVSKNLRKCDLKALVVDKLVEAGVIQAPVLPVVSGVPSQAAVVEEGQNGSCGDGEGDERGKTPRTLPRYDPLSSGSSEGREGARLKVRLARLQLEAEEKAQNRRAQLELEIRRLEIEADKAIKLRKLELESQAQASSVSADNSGPTSSSASAFKIDKCISLVPTFKETEVDTYFAAFERIAGALQWPSDIWPLLLQCKLSGKAQEVVAALSLKDSLDYSCVKTAVLQAYELVPEAYRQRFRQQKKLPTQTYVEFAREKGILFDKWCVASKASDYDALCELVLLEDFKKCIPERIVLYLNEQKVASLASAAVLADEFVLTHKASFTGSEKPRVSTVQQPHTVKVSGSRENRECFYCHKTGHVIADCLALKRKTSNAQQPKGVGFVKAEARNEVHGCGGKVPDPCFEPFIFDGSVSLADNPSDLKPVRILRDTGGSQTVILSSVLPFSAESECGFNSVLRGIEMGYAPRPVHRVFIKSKLVTGFFPVAVCPALPIEGVAILLGNDVAGGLVLPRLEVLDNPLNQKISDASVHSGLYPACAITRAQARKDTDVDLSDSVLLSSFSEENKVPTNRNNVLSPPDSVKPEEPDQFPKVSSLPLTRDQLSAAQLADETLQGCFKHTVSAEQATKEQQAYFVEHDVPMRQWYPPGAGSVDWGQANALAEQLIAVSQRKMKRTYDKASLKRHLSVSDKVLVLLILLTYVFLLGYLEESTKSLLCHTSVLTAPDLTRPFKLEVDASAVGAGAVLLQEDLQGLDHPVCYFSRKFNKNQLNYSTIEKETLALLLALQHFHVYLGSSMLPLVVYTDHNPLVFLARMFNHNQRLMRWALLLQEYNLSIHHKKGSENVLADGLSRL</sequence>
<dbReference type="InterPro" id="IPR001878">
    <property type="entry name" value="Znf_CCHC"/>
</dbReference>
<keyword evidence="5" id="KW-0378">Hydrolase</keyword>
<dbReference type="SUPFAM" id="SSF56672">
    <property type="entry name" value="DNA/RNA polymerases"/>
    <property type="match status" value="1"/>
</dbReference>
<dbReference type="AlphaFoldDB" id="A0A669DDC9"/>
<keyword evidence="2" id="KW-0548">Nucleotidyltransferase</keyword>
<evidence type="ECO:0000256" key="8">
    <source>
        <dbReference type="SAM" id="Coils"/>
    </source>
</evidence>
<keyword evidence="7" id="KW-0479">Metal-binding</keyword>
<name>A0A669DDC9_ORENI</name>
<evidence type="ECO:0000313" key="12">
    <source>
        <dbReference type="Proteomes" id="UP000005207"/>
    </source>
</evidence>
<dbReference type="PROSITE" id="PS50158">
    <property type="entry name" value="ZF_CCHC"/>
    <property type="match status" value="1"/>
</dbReference>
<dbReference type="Gene3D" id="3.10.20.370">
    <property type="match status" value="1"/>
</dbReference>
<dbReference type="Pfam" id="PF17917">
    <property type="entry name" value="RT_RNaseH"/>
    <property type="match status" value="1"/>
</dbReference>
<dbReference type="Pfam" id="PF02023">
    <property type="entry name" value="SCAN"/>
    <property type="match status" value="1"/>
</dbReference>
<dbReference type="InterPro" id="IPR043502">
    <property type="entry name" value="DNA/RNA_pol_sf"/>
</dbReference>
<evidence type="ECO:0000256" key="7">
    <source>
        <dbReference type="PROSITE-ProRule" id="PRU00047"/>
    </source>
</evidence>
<evidence type="ECO:0000256" key="1">
    <source>
        <dbReference type="ARBA" id="ARBA00022679"/>
    </source>
</evidence>
<evidence type="ECO:0000259" key="10">
    <source>
        <dbReference type="PROSITE" id="PS50158"/>
    </source>
</evidence>
<reference evidence="12" key="1">
    <citation type="submission" date="2012-01" db="EMBL/GenBank/DDBJ databases">
        <title>The Genome Sequence of Oreochromis niloticus (Nile Tilapia).</title>
        <authorList>
            <consortium name="Broad Institute Genome Assembly Team"/>
            <consortium name="Broad Institute Sequencing Platform"/>
            <person name="Di Palma F."/>
            <person name="Johnson J."/>
            <person name="Lander E.S."/>
            <person name="Lindblad-Toh K."/>
        </authorList>
    </citation>
    <scope>NUCLEOTIDE SEQUENCE [LARGE SCALE GENOMIC DNA]</scope>
</reference>
<keyword evidence="7" id="KW-0862">Zinc</keyword>
<keyword evidence="6" id="KW-0695">RNA-directed DNA polymerase</keyword>
<dbReference type="GO" id="GO:0003964">
    <property type="term" value="F:RNA-directed DNA polymerase activity"/>
    <property type="evidence" value="ECO:0007669"/>
    <property type="project" value="UniProtKB-KW"/>
</dbReference>
<dbReference type="InterPro" id="IPR003309">
    <property type="entry name" value="SCAN_dom"/>
</dbReference>
<evidence type="ECO:0000256" key="6">
    <source>
        <dbReference type="ARBA" id="ARBA00022918"/>
    </source>
</evidence>
<accession>A0A669DDC9</accession>
<evidence type="ECO:0000256" key="3">
    <source>
        <dbReference type="ARBA" id="ARBA00022722"/>
    </source>
</evidence>